<evidence type="ECO:0000313" key="2">
    <source>
        <dbReference type="EMBL" id="PIT87888.1"/>
    </source>
</evidence>
<reference evidence="3" key="1">
    <citation type="submission" date="2017-09" db="EMBL/GenBank/DDBJ databases">
        <title>Depth-based differentiation of microbial function through sediment-hosted aquifers and enrichment of novel symbionts in the deep terrestrial subsurface.</title>
        <authorList>
            <person name="Probst A.J."/>
            <person name="Ladd B."/>
            <person name="Jarett J.K."/>
            <person name="Geller-Mcgrath D.E."/>
            <person name="Sieber C.M.K."/>
            <person name="Emerson J.B."/>
            <person name="Anantharaman K."/>
            <person name="Thomas B.C."/>
            <person name="Malmstrom R."/>
            <person name="Stieglmeier M."/>
            <person name="Klingl A."/>
            <person name="Woyke T."/>
            <person name="Ryan C.M."/>
            <person name="Banfield J.F."/>
        </authorList>
    </citation>
    <scope>NUCLEOTIDE SEQUENCE [LARGE SCALE GENOMIC DNA]</scope>
</reference>
<proteinExistence type="predicted"/>
<name>A0A2M6W532_9BACT</name>
<keyword evidence="1" id="KW-1133">Transmembrane helix</keyword>
<gene>
    <name evidence="2" type="ORF">COU31_00505</name>
</gene>
<evidence type="ECO:0000313" key="3">
    <source>
        <dbReference type="Proteomes" id="UP000231183"/>
    </source>
</evidence>
<keyword evidence="1" id="KW-0472">Membrane</keyword>
<dbReference type="AlphaFoldDB" id="A0A2M6W532"/>
<feature type="transmembrane region" description="Helical" evidence="1">
    <location>
        <begin position="41"/>
        <end position="58"/>
    </location>
</feature>
<organism evidence="2 3">
    <name type="scientific">Candidatus Magasanikbacteria bacterium CG10_big_fil_rev_8_21_14_0_10_40_10</name>
    <dbReference type="NCBI Taxonomy" id="1974648"/>
    <lineage>
        <taxon>Bacteria</taxon>
        <taxon>Candidatus Magasanikiibacteriota</taxon>
    </lineage>
</organism>
<sequence>MKILRKYQLDIIFMFFSLICLIWLSYYLLKYFGADPHDYEWFVAGPLILLYTIYLLNIRKKIQLSDRRALNGKTLIYWSLLGISIFAGYNNPISVRDYWTINLFFLVFTLFLADSYWDFRKISFRSLYFNKKNWIRYNKSKIHP</sequence>
<evidence type="ECO:0000256" key="1">
    <source>
        <dbReference type="SAM" id="Phobius"/>
    </source>
</evidence>
<keyword evidence="1" id="KW-0812">Transmembrane</keyword>
<feature type="transmembrane region" description="Helical" evidence="1">
    <location>
        <begin position="12"/>
        <end position="29"/>
    </location>
</feature>
<dbReference type="Proteomes" id="UP000231183">
    <property type="component" value="Unassembled WGS sequence"/>
</dbReference>
<protein>
    <submittedName>
        <fullName evidence="2">Uncharacterized protein</fullName>
    </submittedName>
</protein>
<feature type="transmembrane region" description="Helical" evidence="1">
    <location>
        <begin position="101"/>
        <end position="119"/>
    </location>
</feature>
<dbReference type="EMBL" id="PFBX01000004">
    <property type="protein sequence ID" value="PIT87888.1"/>
    <property type="molecule type" value="Genomic_DNA"/>
</dbReference>
<feature type="transmembrane region" description="Helical" evidence="1">
    <location>
        <begin position="70"/>
        <end position="89"/>
    </location>
</feature>
<comment type="caution">
    <text evidence="2">The sequence shown here is derived from an EMBL/GenBank/DDBJ whole genome shotgun (WGS) entry which is preliminary data.</text>
</comment>
<accession>A0A2M6W532</accession>